<dbReference type="Pfam" id="PF00561">
    <property type="entry name" value="Abhydrolase_1"/>
    <property type="match status" value="1"/>
</dbReference>
<dbReference type="EMBL" id="UINC01053880">
    <property type="protein sequence ID" value="SVB70936.1"/>
    <property type="molecule type" value="Genomic_DNA"/>
</dbReference>
<reference evidence="2" key="1">
    <citation type="submission" date="2018-05" db="EMBL/GenBank/DDBJ databases">
        <authorList>
            <person name="Lanie J.A."/>
            <person name="Ng W.-L."/>
            <person name="Kazmierczak K.M."/>
            <person name="Andrzejewski T.M."/>
            <person name="Davidsen T.M."/>
            <person name="Wayne K.J."/>
            <person name="Tettelin H."/>
            <person name="Glass J.I."/>
            <person name="Rusch D."/>
            <person name="Podicherti R."/>
            <person name="Tsui H.-C.T."/>
            <person name="Winkler M.E."/>
        </authorList>
    </citation>
    <scope>NUCLEOTIDE SEQUENCE</scope>
</reference>
<dbReference type="PANTHER" id="PTHR43433:SF5">
    <property type="entry name" value="AB HYDROLASE-1 DOMAIN-CONTAINING PROTEIN"/>
    <property type="match status" value="1"/>
</dbReference>
<dbReference type="PANTHER" id="PTHR43433">
    <property type="entry name" value="HYDROLASE, ALPHA/BETA FOLD FAMILY PROTEIN"/>
    <property type="match status" value="1"/>
</dbReference>
<dbReference type="Gene3D" id="3.40.50.1820">
    <property type="entry name" value="alpha/beta hydrolase"/>
    <property type="match status" value="1"/>
</dbReference>
<evidence type="ECO:0000259" key="1">
    <source>
        <dbReference type="Pfam" id="PF00561"/>
    </source>
</evidence>
<feature type="non-terminal residue" evidence="2">
    <location>
        <position position="111"/>
    </location>
</feature>
<dbReference type="InterPro" id="IPR000073">
    <property type="entry name" value="AB_hydrolase_1"/>
</dbReference>
<gene>
    <name evidence="2" type="ORF">METZ01_LOCUS223790</name>
</gene>
<dbReference type="InterPro" id="IPR029058">
    <property type="entry name" value="AB_hydrolase_fold"/>
</dbReference>
<feature type="domain" description="AB hydrolase-1" evidence="1">
    <location>
        <begin position="19"/>
        <end position="111"/>
    </location>
</feature>
<evidence type="ECO:0000313" key="2">
    <source>
        <dbReference type="EMBL" id="SVB70936.1"/>
    </source>
</evidence>
<protein>
    <recommendedName>
        <fullName evidence="1">AB hydrolase-1 domain-containing protein</fullName>
    </recommendedName>
</protein>
<sequence>MNRSRNGTAYELSGRKDLPIVTLIHGLGVKRELWHDHVEVLSRRYRVLTYDLYGHGQSTRPPDTLSLAVFSQQLRELLDELDIEHSVIAGFSLGGMINRRFAMDYPSRVSA</sequence>
<dbReference type="PRINTS" id="PR00111">
    <property type="entry name" value="ABHYDROLASE"/>
</dbReference>
<name>A0A382G6M6_9ZZZZ</name>
<proteinExistence type="predicted"/>
<dbReference type="AlphaFoldDB" id="A0A382G6M6"/>
<dbReference type="InterPro" id="IPR050471">
    <property type="entry name" value="AB_hydrolase"/>
</dbReference>
<accession>A0A382G6M6</accession>
<dbReference type="SUPFAM" id="SSF53474">
    <property type="entry name" value="alpha/beta-Hydrolases"/>
    <property type="match status" value="1"/>
</dbReference>
<organism evidence="2">
    <name type="scientific">marine metagenome</name>
    <dbReference type="NCBI Taxonomy" id="408172"/>
    <lineage>
        <taxon>unclassified sequences</taxon>
        <taxon>metagenomes</taxon>
        <taxon>ecological metagenomes</taxon>
    </lineage>
</organism>